<comment type="caution">
    <text evidence="1">The sequence shown here is derived from an EMBL/GenBank/DDBJ whole genome shotgun (WGS) entry which is preliminary data.</text>
</comment>
<proteinExistence type="predicted"/>
<dbReference type="AlphaFoldDB" id="A0A5B6V0E4"/>
<accession>A0A5B6V0E4</accession>
<protein>
    <submittedName>
        <fullName evidence="1">Uncharacterized protein</fullName>
    </submittedName>
</protein>
<keyword evidence="2" id="KW-1185">Reference proteome</keyword>
<sequence length="113" mass="13343">MLLGVRISNNLEKYLGLPTMIGRQKKKKETFANFKDRFSKRKENWKKLENRKRDTLVGLEGGMQTKIAKSVRILRFDKRKFRISHFLYLEKHMVCAMAVGGRIRVEGGEWQNN</sequence>
<dbReference type="OrthoDB" id="1166712at2759"/>
<gene>
    <name evidence="1" type="ORF">EPI10_029076</name>
</gene>
<name>A0A5B6V0E4_9ROSI</name>
<dbReference type="Proteomes" id="UP000325315">
    <property type="component" value="Unassembled WGS sequence"/>
</dbReference>
<evidence type="ECO:0000313" key="1">
    <source>
        <dbReference type="EMBL" id="KAA3462605.1"/>
    </source>
</evidence>
<reference evidence="2" key="1">
    <citation type="journal article" date="2019" name="Plant Biotechnol. J.">
        <title>Genome sequencing of the Australian wild diploid species Gossypium australe highlights disease resistance and delayed gland morphogenesis.</title>
        <authorList>
            <person name="Cai Y."/>
            <person name="Cai X."/>
            <person name="Wang Q."/>
            <person name="Wang P."/>
            <person name="Zhang Y."/>
            <person name="Cai C."/>
            <person name="Xu Y."/>
            <person name="Wang K."/>
            <person name="Zhou Z."/>
            <person name="Wang C."/>
            <person name="Geng S."/>
            <person name="Li B."/>
            <person name="Dong Q."/>
            <person name="Hou Y."/>
            <person name="Wang H."/>
            <person name="Ai P."/>
            <person name="Liu Z."/>
            <person name="Yi F."/>
            <person name="Sun M."/>
            <person name="An G."/>
            <person name="Cheng J."/>
            <person name="Zhang Y."/>
            <person name="Shi Q."/>
            <person name="Xie Y."/>
            <person name="Shi X."/>
            <person name="Chang Y."/>
            <person name="Huang F."/>
            <person name="Chen Y."/>
            <person name="Hong S."/>
            <person name="Mi L."/>
            <person name="Sun Q."/>
            <person name="Zhang L."/>
            <person name="Zhou B."/>
            <person name="Peng R."/>
            <person name="Zhang X."/>
            <person name="Liu F."/>
        </authorList>
    </citation>
    <scope>NUCLEOTIDE SEQUENCE [LARGE SCALE GENOMIC DNA]</scope>
    <source>
        <strain evidence="2">cv. PA1801</strain>
    </source>
</reference>
<dbReference type="EMBL" id="SMMG02000009">
    <property type="protein sequence ID" value="KAA3462605.1"/>
    <property type="molecule type" value="Genomic_DNA"/>
</dbReference>
<organism evidence="1 2">
    <name type="scientific">Gossypium australe</name>
    <dbReference type="NCBI Taxonomy" id="47621"/>
    <lineage>
        <taxon>Eukaryota</taxon>
        <taxon>Viridiplantae</taxon>
        <taxon>Streptophyta</taxon>
        <taxon>Embryophyta</taxon>
        <taxon>Tracheophyta</taxon>
        <taxon>Spermatophyta</taxon>
        <taxon>Magnoliopsida</taxon>
        <taxon>eudicotyledons</taxon>
        <taxon>Gunneridae</taxon>
        <taxon>Pentapetalae</taxon>
        <taxon>rosids</taxon>
        <taxon>malvids</taxon>
        <taxon>Malvales</taxon>
        <taxon>Malvaceae</taxon>
        <taxon>Malvoideae</taxon>
        <taxon>Gossypium</taxon>
    </lineage>
</organism>
<evidence type="ECO:0000313" key="2">
    <source>
        <dbReference type="Proteomes" id="UP000325315"/>
    </source>
</evidence>